<feature type="compositionally biased region" description="Basic and acidic residues" evidence="1">
    <location>
        <begin position="70"/>
        <end position="81"/>
    </location>
</feature>
<gene>
    <name evidence="2" type="ORF">TSAR_013084</name>
</gene>
<dbReference type="Proteomes" id="UP000215335">
    <property type="component" value="Unassembled WGS sequence"/>
</dbReference>
<feature type="region of interest" description="Disordered" evidence="1">
    <location>
        <begin position="47"/>
        <end position="106"/>
    </location>
</feature>
<protein>
    <submittedName>
        <fullName evidence="2">Uncharacterized protein</fullName>
    </submittedName>
</protein>
<evidence type="ECO:0000313" key="2">
    <source>
        <dbReference type="EMBL" id="OXU31972.1"/>
    </source>
</evidence>
<accession>A0A232FMS2</accession>
<sequence length="163" mass="19388">MNLTNTEVQEIIHGTEYRIEIWEQGFRTLQPSIVKSIEKVGNLKRIGTQRGEKREGDRGRDRIGNTLKQRKLEDSLKSKEERKRRKRRRKELVSEGVKVKRTPQETEKMGEDIAKIVKKTMDIILHKVDEINTNMDGKREDREKMIESWEQRYIGLEKKLTEK</sequence>
<evidence type="ECO:0000313" key="3">
    <source>
        <dbReference type="Proteomes" id="UP000215335"/>
    </source>
</evidence>
<organism evidence="2 3">
    <name type="scientific">Trichomalopsis sarcophagae</name>
    <dbReference type="NCBI Taxonomy" id="543379"/>
    <lineage>
        <taxon>Eukaryota</taxon>
        <taxon>Metazoa</taxon>
        <taxon>Ecdysozoa</taxon>
        <taxon>Arthropoda</taxon>
        <taxon>Hexapoda</taxon>
        <taxon>Insecta</taxon>
        <taxon>Pterygota</taxon>
        <taxon>Neoptera</taxon>
        <taxon>Endopterygota</taxon>
        <taxon>Hymenoptera</taxon>
        <taxon>Apocrita</taxon>
        <taxon>Proctotrupomorpha</taxon>
        <taxon>Chalcidoidea</taxon>
        <taxon>Pteromalidae</taxon>
        <taxon>Pteromalinae</taxon>
        <taxon>Trichomalopsis</taxon>
    </lineage>
</organism>
<evidence type="ECO:0000256" key="1">
    <source>
        <dbReference type="SAM" id="MobiDB-lite"/>
    </source>
</evidence>
<feature type="compositionally biased region" description="Basic and acidic residues" evidence="1">
    <location>
        <begin position="50"/>
        <end position="63"/>
    </location>
</feature>
<proteinExistence type="predicted"/>
<keyword evidence="3" id="KW-1185">Reference proteome</keyword>
<dbReference type="EMBL" id="NNAY01000014">
    <property type="protein sequence ID" value="OXU31972.1"/>
    <property type="molecule type" value="Genomic_DNA"/>
</dbReference>
<reference evidence="2 3" key="1">
    <citation type="journal article" date="2017" name="Curr. Biol.">
        <title>The Evolution of Venom by Co-option of Single-Copy Genes.</title>
        <authorList>
            <person name="Martinson E.O."/>
            <person name="Mrinalini"/>
            <person name="Kelkar Y.D."/>
            <person name="Chang C.H."/>
            <person name="Werren J.H."/>
        </authorList>
    </citation>
    <scope>NUCLEOTIDE SEQUENCE [LARGE SCALE GENOMIC DNA]</scope>
    <source>
        <strain evidence="2 3">Alberta</strain>
        <tissue evidence="2">Whole body</tissue>
    </source>
</reference>
<name>A0A232FMS2_9HYME</name>
<dbReference type="AlphaFoldDB" id="A0A232FMS2"/>
<comment type="caution">
    <text evidence="2">The sequence shown here is derived from an EMBL/GenBank/DDBJ whole genome shotgun (WGS) entry which is preliminary data.</text>
</comment>